<protein>
    <submittedName>
        <fullName evidence="1">Uncharacterized protein</fullName>
    </submittedName>
</protein>
<sequence length="113" mass="11969">METEPPVSTPAVTKSADTLLEAALAAANAAGDMDWSSEDGVKLTFDIITAIEADEDAKNALFPGHGSNPRTGGKSKTNFHRSLAVTVDRLATRRTLHQLLYCVTVDSVALSRA</sequence>
<name>A0AAD2HBT0_9AGAR</name>
<organism evidence="1 2">
    <name type="scientific">Mycena citricolor</name>
    <dbReference type="NCBI Taxonomy" id="2018698"/>
    <lineage>
        <taxon>Eukaryota</taxon>
        <taxon>Fungi</taxon>
        <taxon>Dikarya</taxon>
        <taxon>Basidiomycota</taxon>
        <taxon>Agaricomycotina</taxon>
        <taxon>Agaricomycetes</taxon>
        <taxon>Agaricomycetidae</taxon>
        <taxon>Agaricales</taxon>
        <taxon>Marasmiineae</taxon>
        <taxon>Mycenaceae</taxon>
        <taxon>Mycena</taxon>
    </lineage>
</organism>
<keyword evidence="2" id="KW-1185">Reference proteome</keyword>
<comment type="caution">
    <text evidence="1">The sequence shown here is derived from an EMBL/GenBank/DDBJ whole genome shotgun (WGS) entry which is preliminary data.</text>
</comment>
<evidence type="ECO:0000313" key="2">
    <source>
        <dbReference type="Proteomes" id="UP001295794"/>
    </source>
</evidence>
<dbReference type="AlphaFoldDB" id="A0AAD2HBT0"/>
<reference evidence="1" key="1">
    <citation type="submission" date="2023-11" db="EMBL/GenBank/DDBJ databases">
        <authorList>
            <person name="De Vega J J."/>
            <person name="De Vega J J."/>
        </authorList>
    </citation>
    <scope>NUCLEOTIDE SEQUENCE</scope>
</reference>
<evidence type="ECO:0000313" key="1">
    <source>
        <dbReference type="EMBL" id="CAK5271894.1"/>
    </source>
</evidence>
<gene>
    <name evidence="1" type="ORF">MYCIT1_LOCUS17292</name>
</gene>
<dbReference type="Proteomes" id="UP001295794">
    <property type="component" value="Unassembled WGS sequence"/>
</dbReference>
<proteinExistence type="predicted"/>
<accession>A0AAD2HBT0</accession>
<dbReference type="EMBL" id="CAVNYO010000179">
    <property type="protein sequence ID" value="CAK5271894.1"/>
    <property type="molecule type" value="Genomic_DNA"/>
</dbReference>